<organism evidence="1 2">
    <name type="scientific">Synaphobranchus kaupii</name>
    <name type="common">Kaup's arrowtooth eel</name>
    <dbReference type="NCBI Taxonomy" id="118154"/>
    <lineage>
        <taxon>Eukaryota</taxon>
        <taxon>Metazoa</taxon>
        <taxon>Chordata</taxon>
        <taxon>Craniata</taxon>
        <taxon>Vertebrata</taxon>
        <taxon>Euteleostomi</taxon>
        <taxon>Actinopterygii</taxon>
        <taxon>Neopterygii</taxon>
        <taxon>Teleostei</taxon>
        <taxon>Anguilliformes</taxon>
        <taxon>Synaphobranchidae</taxon>
        <taxon>Synaphobranchus</taxon>
    </lineage>
</organism>
<proteinExistence type="predicted"/>
<dbReference type="AlphaFoldDB" id="A0A9Q1FGD9"/>
<reference evidence="1" key="1">
    <citation type="journal article" date="2023" name="Science">
        <title>Genome structures resolve the early diversification of teleost fishes.</title>
        <authorList>
            <person name="Parey E."/>
            <person name="Louis A."/>
            <person name="Montfort J."/>
            <person name="Bouchez O."/>
            <person name="Roques C."/>
            <person name="Iampietro C."/>
            <person name="Lluch J."/>
            <person name="Castinel A."/>
            <person name="Donnadieu C."/>
            <person name="Desvignes T."/>
            <person name="Floi Bucao C."/>
            <person name="Jouanno E."/>
            <person name="Wen M."/>
            <person name="Mejri S."/>
            <person name="Dirks R."/>
            <person name="Jansen H."/>
            <person name="Henkel C."/>
            <person name="Chen W.J."/>
            <person name="Zahm M."/>
            <person name="Cabau C."/>
            <person name="Klopp C."/>
            <person name="Thompson A.W."/>
            <person name="Robinson-Rechavi M."/>
            <person name="Braasch I."/>
            <person name="Lecointre G."/>
            <person name="Bobe J."/>
            <person name="Postlethwait J.H."/>
            <person name="Berthelot C."/>
            <person name="Roest Crollius H."/>
            <person name="Guiguen Y."/>
        </authorList>
    </citation>
    <scope>NUCLEOTIDE SEQUENCE</scope>
    <source>
        <strain evidence="1">WJC10195</strain>
    </source>
</reference>
<protein>
    <submittedName>
        <fullName evidence="1">Uncharacterized protein</fullName>
    </submittedName>
</protein>
<dbReference type="Proteomes" id="UP001152622">
    <property type="component" value="Chromosome 6"/>
</dbReference>
<name>A0A9Q1FGD9_SYNKA</name>
<evidence type="ECO:0000313" key="2">
    <source>
        <dbReference type="Proteomes" id="UP001152622"/>
    </source>
</evidence>
<accession>A0A9Q1FGD9</accession>
<comment type="caution">
    <text evidence="1">The sequence shown here is derived from an EMBL/GenBank/DDBJ whole genome shotgun (WGS) entry which is preliminary data.</text>
</comment>
<sequence length="100" mass="10736">MTARSPRHVSSTVVKDKYVKMGAEAHLKLKMEIGSPPSSLHSVLIVVDRATCAADAGSYDPCVRRSHEILGTLTGTRKHFGSTSDGIRRIADASLEGLMT</sequence>
<keyword evidence="2" id="KW-1185">Reference proteome</keyword>
<dbReference type="EMBL" id="JAINUF010000006">
    <property type="protein sequence ID" value="KAJ8357632.1"/>
    <property type="molecule type" value="Genomic_DNA"/>
</dbReference>
<gene>
    <name evidence="1" type="ORF">SKAU_G00204260</name>
</gene>
<evidence type="ECO:0000313" key="1">
    <source>
        <dbReference type="EMBL" id="KAJ8357632.1"/>
    </source>
</evidence>